<accession>A0A7H8QVJ9</accession>
<evidence type="ECO:0000313" key="1">
    <source>
        <dbReference type="EMBL" id="QKX57515.1"/>
    </source>
</evidence>
<evidence type="ECO:0000313" key="2">
    <source>
        <dbReference type="Proteomes" id="UP000509510"/>
    </source>
</evidence>
<dbReference type="RefSeq" id="XP_035343693.1">
    <property type="nucleotide sequence ID" value="XM_035487800.1"/>
</dbReference>
<dbReference type="GeneID" id="55992130"/>
<reference evidence="2" key="1">
    <citation type="submission" date="2020-06" db="EMBL/GenBank/DDBJ databases">
        <title>A chromosome-scale genome assembly of Talaromyces rugulosus W13939.</title>
        <authorList>
            <person name="Wang B."/>
            <person name="Guo L."/>
            <person name="Ye K."/>
            <person name="Wang L."/>
        </authorList>
    </citation>
    <scope>NUCLEOTIDE SEQUENCE [LARGE SCALE GENOMIC DNA]</scope>
    <source>
        <strain evidence="2">W13939</strain>
    </source>
</reference>
<dbReference type="KEGG" id="trg:TRUGW13939_04629"/>
<dbReference type="AlphaFoldDB" id="A0A7H8QVJ9"/>
<proteinExistence type="predicted"/>
<name>A0A7H8QVJ9_TALRU</name>
<dbReference type="Proteomes" id="UP000509510">
    <property type="component" value="Chromosome II"/>
</dbReference>
<dbReference type="OrthoDB" id="5394455at2759"/>
<keyword evidence="2" id="KW-1185">Reference proteome</keyword>
<dbReference type="EMBL" id="CP055899">
    <property type="protein sequence ID" value="QKX57515.1"/>
    <property type="molecule type" value="Genomic_DNA"/>
</dbReference>
<organism evidence="1 2">
    <name type="scientific">Talaromyces rugulosus</name>
    <name type="common">Penicillium rugulosum</name>
    <dbReference type="NCBI Taxonomy" id="121627"/>
    <lineage>
        <taxon>Eukaryota</taxon>
        <taxon>Fungi</taxon>
        <taxon>Dikarya</taxon>
        <taxon>Ascomycota</taxon>
        <taxon>Pezizomycotina</taxon>
        <taxon>Eurotiomycetes</taxon>
        <taxon>Eurotiomycetidae</taxon>
        <taxon>Eurotiales</taxon>
        <taxon>Trichocomaceae</taxon>
        <taxon>Talaromyces</taxon>
        <taxon>Talaromyces sect. Islandici</taxon>
    </lineage>
</organism>
<protein>
    <submittedName>
        <fullName evidence="1">Uncharacterized protein</fullName>
    </submittedName>
</protein>
<sequence>MQIAEILSDLTSLRACDHTEALNLVNVNKTAKELESPKTSEKDSDSLELSRVKELVALHYGVKVKHLKNGPGSNPVVDDGLRRVREDVNRVLRELRNP</sequence>
<gene>
    <name evidence="1" type="ORF">TRUGW13939_04629</name>
</gene>